<dbReference type="RefSeq" id="WP_138546110.1">
    <property type="nucleotide sequence ID" value="NZ_PNCJ01000029.1"/>
</dbReference>
<proteinExistence type="predicted"/>
<dbReference type="PRINTS" id="PR00069">
    <property type="entry name" value="ALDKETRDTASE"/>
</dbReference>
<keyword evidence="1" id="KW-0560">Oxidoreductase</keyword>
<dbReference type="PANTHER" id="PTHR43364:SF4">
    <property type="entry name" value="NAD(P)-LINKED OXIDOREDUCTASE SUPERFAMILY PROTEIN"/>
    <property type="match status" value="1"/>
</dbReference>
<gene>
    <name evidence="3" type="ORF">CWB98_18175</name>
</gene>
<organism evidence="3 4">
    <name type="scientific">Pseudoalteromonas rubra</name>
    <dbReference type="NCBI Taxonomy" id="43658"/>
    <lineage>
        <taxon>Bacteria</taxon>
        <taxon>Pseudomonadati</taxon>
        <taxon>Pseudomonadota</taxon>
        <taxon>Gammaproteobacteria</taxon>
        <taxon>Alteromonadales</taxon>
        <taxon>Pseudoalteromonadaceae</taxon>
        <taxon>Pseudoalteromonas</taxon>
    </lineage>
</organism>
<dbReference type="InterPro" id="IPR020471">
    <property type="entry name" value="AKR"/>
</dbReference>
<dbReference type="OrthoDB" id="9772407at2"/>
<evidence type="ECO:0000313" key="4">
    <source>
        <dbReference type="Proteomes" id="UP000306719"/>
    </source>
</evidence>
<dbReference type="InterPro" id="IPR023210">
    <property type="entry name" value="NADP_OxRdtase_dom"/>
</dbReference>
<evidence type="ECO:0000259" key="2">
    <source>
        <dbReference type="Pfam" id="PF00248"/>
    </source>
</evidence>
<dbReference type="SUPFAM" id="SSF51430">
    <property type="entry name" value="NAD(P)-linked oxidoreductase"/>
    <property type="match status" value="1"/>
</dbReference>
<dbReference type="FunFam" id="3.20.20.100:FF:000004">
    <property type="entry name" value="Oxidoreductase, aldo/keto reductase"/>
    <property type="match status" value="1"/>
</dbReference>
<dbReference type="AlphaFoldDB" id="A0A5S3WVS2"/>
<name>A0A5S3WVS2_9GAMM</name>
<dbReference type="InterPro" id="IPR036812">
    <property type="entry name" value="NAD(P)_OxRdtase_dom_sf"/>
</dbReference>
<dbReference type="PANTHER" id="PTHR43364">
    <property type="entry name" value="NADH-SPECIFIC METHYLGLYOXAL REDUCTASE-RELATED"/>
    <property type="match status" value="1"/>
</dbReference>
<accession>A0A5S3WVS2</accession>
<reference evidence="4" key="2">
    <citation type="submission" date="2019-06" db="EMBL/GenBank/DDBJ databases">
        <title>Co-occurence of chitin degradation, pigmentation and bioactivity in marine Pseudoalteromonas.</title>
        <authorList>
            <person name="Sonnenschein E.C."/>
            <person name="Bech P.K."/>
        </authorList>
    </citation>
    <scope>NUCLEOTIDE SEQUENCE [LARGE SCALE GENOMIC DNA]</scope>
    <source>
        <strain evidence="4">S2599</strain>
    </source>
</reference>
<comment type="caution">
    <text evidence="3">The sequence shown here is derived from an EMBL/GenBank/DDBJ whole genome shotgun (WGS) entry which is preliminary data.</text>
</comment>
<dbReference type="CDD" id="cd19080">
    <property type="entry name" value="AKR_AKR9A_9B"/>
    <property type="match status" value="1"/>
</dbReference>
<evidence type="ECO:0000256" key="1">
    <source>
        <dbReference type="ARBA" id="ARBA00023002"/>
    </source>
</evidence>
<feature type="domain" description="NADP-dependent oxidoreductase" evidence="2">
    <location>
        <begin position="38"/>
        <end position="347"/>
    </location>
</feature>
<evidence type="ECO:0000313" key="3">
    <source>
        <dbReference type="EMBL" id="TMP34365.1"/>
    </source>
</evidence>
<dbReference type="Gene3D" id="3.20.20.100">
    <property type="entry name" value="NADP-dependent oxidoreductase domain"/>
    <property type="match status" value="1"/>
</dbReference>
<dbReference type="InterPro" id="IPR050523">
    <property type="entry name" value="AKR_Detox_Biosynth"/>
</dbReference>
<dbReference type="GO" id="GO:0005829">
    <property type="term" value="C:cytosol"/>
    <property type="evidence" value="ECO:0007669"/>
    <property type="project" value="TreeGrafter"/>
</dbReference>
<dbReference type="Pfam" id="PF00248">
    <property type="entry name" value="Aldo_ket_red"/>
    <property type="match status" value="1"/>
</dbReference>
<reference evidence="3 4" key="1">
    <citation type="submission" date="2018-01" db="EMBL/GenBank/DDBJ databases">
        <authorList>
            <person name="Paulsen S."/>
            <person name="Gram L.K."/>
        </authorList>
    </citation>
    <scope>NUCLEOTIDE SEQUENCE [LARGE SCALE GENOMIC DNA]</scope>
    <source>
        <strain evidence="3 4">S2599</strain>
    </source>
</reference>
<dbReference type="Proteomes" id="UP000306719">
    <property type="component" value="Unassembled WGS sequence"/>
</dbReference>
<dbReference type="EMBL" id="PNCJ01000029">
    <property type="protein sequence ID" value="TMP34365.1"/>
    <property type="molecule type" value="Genomic_DNA"/>
</dbReference>
<protein>
    <submittedName>
        <fullName evidence="3">Aldo/keto reductase</fullName>
    </submittedName>
</protein>
<sequence>MTALSKDLPFFHEDKNAQTLASLRTYRTLGNTGLKVSPIAYGAGTFGDAWGEAWSSGKTQAEAIFNHYVNSGGNFFDTSDVYQDGQSEQWLGEFTRNAGNRDRLVISTKGTQNQYANDPNGGGNGRKHIIKAVEASLKRLNTDYIDLYFLHQWDRFTPPEEVLSTFEVLIQQGKIRHYGLSNFPAWYTTKLQLLAYQSFRNPVAAIQNQYSLVARHSDYEHLPMCQHFDIGFMAWSPLANGLLTGKYQVDELGSLTGQGRLTDTWTTDPSVAHMATSQNISVIKTLIEIAQASGHTPSQIALNWLVKHQGLTSLVIGARKLTQLKENLAALEFELTAEQTHTLDQVSQPLAISPYNYHTAEMQSLIHTGTRIEKL</sequence>
<dbReference type="GO" id="GO:0016491">
    <property type="term" value="F:oxidoreductase activity"/>
    <property type="evidence" value="ECO:0007669"/>
    <property type="project" value="UniProtKB-KW"/>
</dbReference>